<dbReference type="PIRSF" id="PIRSF015601">
    <property type="entry name" value="MTase_slr0722"/>
    <property type="match status" value="1"/>
</dbReference>
<evidence type="ECO:0000313" key="15">
    <source>
        <dbReference type="EMBL" id="GGF97242.1"/>
    </source>
</evidence>
<evidence type="ECO:0000256" key="11">
    <source>
        <dbReference type="ARBA" id="ARBA00047944"/>
    </source>
</evidence>
<evidence type="ECO:0000256" key="12">
    <source>
        <dbReference type="PIRNR" id="PIRNR015601"/>
    </source>
</evidence>
<reference evidence="15" key="1">
    <citation type="journal article" date="2014" name="Int. J. Syst. Evol. Microbiol.">
        <title>Complete genome sequence of Corynebacterium casei LMG S-19264T (=DSM 44701T), isolated from a smear-ripened cheese.</title>
        <authorList>
            <consortium name="US DOE Joint Genome Institute (JGI-PGF)"/>
            <person name="Walter F."/>
            <person name="Albersmeier A."/>
            <person name="Kalinowski J."/>
            <person name="Ruckert C."/>
        </authorList>
    </citation>
    <scope>NUCLEOTIDE SEQUENCE</scope>
    <source>
        <strain evidence="15">CGMCC 1.15758</strain>
    </source>
</reference>
<evidence type="ECO:0000256" key="10">
    <source>
        <dbReference type="ARBA" id="ARBA00025699"/>
    </source>
</evidence>
<comment type="function">
    <text evidence="10 12">Specifically methylates the N3 position of the uracil ring of uridine 1498 (m3U1498) in 16S rRNA. Acts on the fully assembled 30S ribosomal subunit.</text>
</comment>
<evidence type="ECO:0000313" key="16">
    <source>
        <dbReference type="Proteomes" id="UP000636949"/>
    </source>
</evidence>
<feature type="domain" description="Ribosomal RNA small subunit methyltransferase E PUA-like" evidence="14">
    <location>
        <begin position="21"/>
        <end position="68"/>
    </location>
</feature>
<dbReference type="AlphaFoldDB" id="A0A8J2Z453"/>
<dbReference type="InterPro" id="IPR006700">
    <property type="entry name" value="RsmE"/>
</dbReference>
<proteinExistence type="inferred from homology"/>
<comment type="catalytic activity">
    <reaction evidence="11 12">
        <text>uridine(1498) in 16S rRNA + S-adenosyl-L-methionine = N(3)-methyluridine(1498) in 16S rRNA + S-adenosyl-L-homocysteine + H(+)</text>
        <dbReference type="Rhea" id="RHEA:42920"/>
        <dbReference type="Rhea" id="RHEA-COMP:10283"/>
        <dbReference type="Rhea" id="RHEA-COMP:10284"/>
        <dbReference type="ChEBI" id="CHEBI:15378"/>
        <dbReference type="ChEBI" id="CHEBI:57856"/>
        <dbReference type="ChEBI" id="CHEBI:59789"/>
        <dbReference type="ChEBI" id="CHEBI:65315"/>
        <dbReference type="ChEBI" id="CHEBI:74502"/>
        <dbReference type="EC" id="2.1.1.193"/>
    </reaction>
</comment>
<dbReference type="InterPro" id="IPR029028">
    <property type="entry name" value="Alpha/beta_knot_MTases"/>
</dbReference>
<evidence type="ECO:0000256" key="1">
    <source>
        <dbReference type="ARBA" id="ARBA00004496"/>
    </source>
</evidence>
<dbReference type="GO" id="GO:0005737">
    <property type="term" value="C:cytoplasm"/>
    <property type="evidence" value="ECO:0007669"/>
    <property type="project" value="UniProtKB-SubCell"/>
</dbReference>
<keyword evidence="6 12" id="KW-0698">rRNA processing</keyword>
<evidence type="ECO:0000256" key="9">
    <source>
        <dbReference type="ARBA" id="ARBA00022691"/>
    </source>
</evidence>
<dbReference type="InterPro" id="IPR046886">
    <property type="entry name" value="RsmE_MTase_dom"/>
</dbReference>
<organism evidence="15 16">
    <name type="scientific">Cysteiniphilum litorale</name>
    <dbReference type="NCBI Taxonomy" id="2056700"/>
    <lineage>
        <taxon>Bacteria</taxon>
        <taxon>Pseudomonadati</taxon>
        <taxon>Pseudomonadota</taxon>
        <taxon>Gammaproteobacteria</taxon>
        <taxon>Thiotrichales</taxon>
        <taxon>Fastidiosibacteraceae</taxon>
        <taxon>Cysteiniphilum</taxon>
    </lineage>
</organism>
<evidence type="ECO:0000256" key="3">
    <source>
        <dbReference type="ARBA" id="ARBA00012328"/>
    </source>
</evidence>
<evidence type="ECO:0000259" key="13">
    <source>
        <dbReference type="Pfam" id="PF04452"/>
    </source>
</evidence>
<dbReference type="Gene3D" id="3.40.1280.10">
    <property type="match status" value="1"/>
</dbReference>
<reference evidence="15" key="2">
    <citation type="submission" date="2020-09" db="EMBL/GenBank/DDBJ databases">
        <authorList>
            <person name="Sun Q."/>
            <person name="Zhou Y."/>
        </authorList>
    </citation>
    <scope>NUCLEOTIDE SEQUENCE</scope>
    <source>
        <strain evidence="15">CGMCC 1.15758</strain>
    </source>
</reference>
<keyword evidence="8 12" id="KW-0808">Transferase</keyword>
<sequence>MRVSRVFYPEISAQSATVTLSTETSHYLIRVLRHKQGHQVILFNNTDGLEYLAEISHADPKKAILQILSKTEKHNESPIHIHLFQALSKGDKLETVIQKATELGVNELTPMLTERVDYKLNQDRIAHKLDHWQKIAISASEQSARVFVPTVNTPQTLVDALTIDADIKLFLSPYSNETISHRYQQQSNAKRFAIYIGPEGGFSDDEEALALKNNCHSIRLGKRILRTETAPLAIIAILQALWGDY</sequence>
<dbReference type="SUPFAM" id="SSF75217">
    <property type="entry name" value="alpha/beta knot"/>
    <property type="match status" value="1"/>
</dbReference>
<evidence type="ECO:0000259" key="14">
    <source>
        <dbReference type="Pfam" id="PF20260"/>
    </source>
</evidence>
<evidence type="ECO:0000256" key="2">
    <source>
        <dbReference type="ARBA" id="ARBA00005528"/>
    </source>
</evidence>
<dbReference type="NCBIfam" id="NF008692">
    <property type="entry name" value="PRK11713.1-5"/>
    <property type="match status" value="1"/>
</dbReference>
<dbReference type="EMBL" id="BMJS01000012">
    <property type="protein sequence ID" value="GGF97242.1"/>
    <property type="molecule type" value="Genomic_DNA"/>
</dbReference>
<keyword evidence="9 12" id="KW-0949">S-adenosyl-L-methionine</keyword>
<comment type="caution">
    <text evidence="15">The sequence shown here is derived from an EMBL/GenBank/DDBJ whole genome shotgun (WGS) entry which is preliminary data.</text>
</comment>
<evidence type="ECO:0000256" key="7">
    <source>
        <dbReference type="ARBA" id="ARBA00022603"/>
    </source>
</evidence>
<comment type="similarity">
    <text evidence="2 12">Belongs to the RNA methyltransferase RsmE family.</text>
</comment>
<keyword evidence="16" id="KW-1185">Reference proteome</keyword>
<feature type="domain" description="Ribosomal RNA small subunit methyltransferase E methyltransferase" evidence="13">
    <location>
        <begin position="75"/>
        <end position="239"/>
    </location>
</feature>
<dbReference type="EC" id="2.1.1.193" evidence="3 12"/>
<comment type="subcellular location">
    <subcellularLocation>
        <location evidence="1 12">Cytoplasm</location>
    </subcellularLocation>
</comment>
<dbReference type="SUPFAM" id="SSF88697">
    <property type="entry name" value="PUA domain-like"/>
    <property type="match status" value="1"/>
</dbReference>
<dbReference type="InterPro" id="IPR015947">
    <property type="entry name" value="PUA-like_sf"/>
</dbReference>
<dbReference type="InterPro" id="IPR046887">
    <property type="entry name" value="RsmE_PUA-like"/>
</dbReference>
<dbReference type="Gene3D" id="2.40.240.20">
    <property type="entry name" value="Hypothetical PUA domain-like, domain 1"/>
    <property type="match status" value="1"/>
</dbReference>
<name>A0A8J2Z453_9GAMM</name>
<dbReference type="PANTHER" id="PTHR30027">
    <property type="entry name" value="RIBOSOMAL RNA SMALL SUBUNIT METHYLTRANSFERASE E"/>
    <property type="match status" value="1"/>
</dbReference>
<evidence type="ECO:0000256" key="5">
    <source>
        <dbReference type="ARBA" id="ARBA00022490"/>
    </source>
</evidence>
<dbReference type="PANTHER" id="PTHR30027:SF3">
    <property type="entry name" value="16S RRNA (URACIL(1498)-N(3))-METHYLTRANSFERASE"/>
    <property type="match status" value="1"/>
</dbReference>
<evidence type="ECO:0000256" key="4">
    <source>
        <dbReference type="ARBA" id="ARBA00013673"/>
    </source>
</evidence>
<evidence type="ECO:0000256" key="6">
    <source>
        <dbReference type="ARBA" id="ARBA00022552"/>
    </source>
</evidence>
<dbReference type="Proteomes" id="UP000636949">
    <property type="component" value="Unassembled WGS sequence"/>
</dbReference>
<dbReference type="RefSeq" id="WP_117002565.1">
    <property type="nucleotide sequence ID" value="NZ_BMJS01000012.1"/>
</dbReference>
<dbReference type="GO" id="GO:0070475">
    <property type="term" value="P:rRNA base methylation"/>
    <property type="evidence" value="ECO:0007669"/>
    <property type="project" value="TreeGrafter"/>
</dbReference>
<dbReference type="Pfam" id="PF20260">
    <property type="entry name" value="PUA_4"/>
    <property type="match status" value="1"/>
</dbReference>
<keyword evidence="7 12" id="KW-0489">Methyltransferase</keyword>
<dbReference type="InterPro" id="IPR029026">
    <property type="entry name" value="tRNA_m1G_MTases_N"/>
</dbReference>
<dbReference type="Pfam" id="PF04452">
    <property type="entry name" value="Methyltrans_RNA"/>
    <property type="match status" value="1"/>
</dbReference>
<dbReference type="OrthoDB" id="9815641at2"/>
<evidence type="ECO:0000256" key="8">
    <source>
        <dbReference type="ARBA" id="ARBA00022679"/>
    </source>
</evidence>
<dbReference type="GO" id="GO:0070042">
    <property type="term" value="F:rRNA (uridine-N3-)-methyltransferase activity"/>
    <property type="evidence" value="ECO:0007669"/>
    <property type="project" value="TreeGrafter"/>
</dbReference>
<protein>
    <recommendedName>
        <fullName evidence="4 12">Ribosomal RNA small subunit methyltransferase E</fullName>
        <ecNumber evidence="3 12">2.1.1.193</ecNumber>
    </recommendedName>
</protein>
<dbReference type="CDD" id="cd18084">
    <property type="entry name" value="RsmE-like"/>
    <property type="match status" value="1"/>
</dbReference>
<keyword evidence="5 12" id="KW-0963">Cytoplasm</keyword>
<gene>
    <name evidence="15" type="ORF">GCM10010995_13080</name>
</gene>
<dbReference type="NCBIfam" id="TIGR00046">
    <property type="entry name" value="RsmE family RNA methyltransferase"/>
    <property type="match status" value="1"/>
</dbReference>
<accession>A0A8J2Z453</accession>